<dbReference type="PANTHER" id="PTHR15459">
    <property type="entry name" value="POLYAMINE-MODULATED FACTOR 1"/>
    <property type="match status" value="1"/>
</dbReference>
<reference evidence="10" key="2">
    <citation type="submission" date="2025-09" db="UniProtKB">
        <authorList>
            <consortium name="Ensembl"/>
        </authorList>
    </citation>
    <scope>IDENTIFICATION</scope>
</reference>
<keyword evidence="7" id="KW-0539">Nucleus</keyword>
<evidence type="ECO:0000256" key="2">
    <source>
        <dbReference type="ARBA" id="ARBA00004629"/>
    </source>
</evidence>
<comment type="subcellular location">
    <subcellularLocation>
        <location evidence="2">Chromosome</location>
        <location evidence="2">Centromere</location>
        <location evidence="2">Kinetochore</location>
    </subcellularLocation>
    <subcellularLocation>
        <location evidence="1">Nucleus</location>
    </subcellularLocation>
</comment>
<reference evidence="10" key="1">
    <citation type="submission" date="2025-08" db="UniProtKB">
        <authorList>
            <consortium name="Ensembl"/>
        </authorList>
    </citation>
    <scope>IDENTIFICATION</scope>
</reference>
<keyword evidence="5" id="KW-0498">Mitosis</keyword>
<dbReference type="GO" id="GO:0005634">
    <property type="term" value="C:nucleus"/>
    <property type="evidence" value="ECO:0007669"/>
    <property type="project" value="UniProtKB-SubCell"/>
</dbReference>
<keyword evidence="6" id="KW-0995">Kinetochore</keyword>
<dbReference type="InterPro" id="IPR007128">
    <property type="entry name" value="PMF1/Nnf1"/>
</dbReference>
<dbReference type="GeneTree" id="ENSGT00940000167298"/>
<accession>A0A670ZL90</accession>
<dbReference type="AlphaFoldDB" id="A0A670ZL90"/>
<keyword evidence="3" id="KW-0158">Chromosome</keyword>
<evidence type="ECO:0000256" key="6">
    <source>
        <dbReference type="ARBA" id="ARBA00022838"/>
    </source>
</evidence>
<dbReference type="Pfam" id="PF03980">
    <property type="entry name" value="Nnf1"/>
    <property type="match status" value="1"/>
</dbReference>
<name>A0A670ZL90_PSETE</name>
<evidence type="ECO:0000256" key="1">
    <source>
        <dbReference type="ARBA" id="ARBA00004123"/>
    </source>
</evidence>
<evidence type="ECO:0000256" key="9">
    <source>
        <dbReference type="ARBA" id="ARBA00023328"/>
    </source>
</evidence>
<protein>
    <recommendedName>
        <fullName evidence="12">Polyamine modulated factor 1</fullName>
    </recommendedName>
</protein>
<evidence type="ECO:0000313" key="11">
    <source>
        <dbReference type="Proteomes" id="UP000472273"/>
    </source>
</evidence>
<evidence type="ECO:0000256" key="3">
    <source>
        <dbReference type="ARBA" id="ARBA00022454"/>
    </source>
</evidence>
<evidence type="ECO:0000256" key="4">
    <source>
        <dbReference type="ARBA" id="ARBA00022618"/>
    </source>
</evidence>
<dbReference type="GO" id="GO:0000444">
    <property type="term" value="C:MIS12/MIND type complex"/>
    <property type="evidence" value="ECO:0007669"/>
    <property type="project" value="InterPro"/>
</dbReference>
<dbReference type="Ensembl" id="ENSPTXT00000024356.1">
    <property type="protein sequence ID" value="ENSPTXP00000023623.1"/>
    <property type="gene ID" value="ENSPTXG00000016426.1"/>
</dbReference>
<keyword evidence="4" id="KW-0132">Cell division</keyword>
<sequence>MFGSSAPCIRWLSAAHKKLRSLFLKRNILCFINLIGSFPFFVPRCHLFSKCYSCLYKAHPEFTKCVYNQFISHLQNSVQEEVQALKEEGNLPVLLKSLDKLEREAKDKEGPAWRPTGIPEEDVRGAVVPYLLKQRKSLQKSLREKQERNSQLAATVLAGRQRIAEPLPLTQRLFWQWAYSLLALLSGNRCRRPEEDGDLG</sequence>
<dbReference type="Proteomes" id="UP000472273">
    <property type="component" value="Unplaced"/>
</dbReference>
<evidence type="ECO:0000256" key="8">
    <source>
        <dbReference type="ARBA" id="ARBA00023306"/>
    </source>
</evidence>
<keyword evidence="9" id="KW-0137">Centromere</keyword>
<keyword evidence="8" id="KW-0131">Cell cycle</keyword>
<evidence type="ECO:0000256" key="5">
    <source>
        <dbReference type="ARBA" id="ARBA00022776"/>
    </source>
</evidence>
<organism evidence="10 11">
    <name type="scientific">Pseudonaja textilis</name>
    <name type="common">Eastern brown snake</name>
    <dbReference type="NCBI Taxonomy" id="8673"/>
    <lineage>
        <taxon>Eukaryota</taxon>
        <taxon>Metazoa</taxon>
        <taxon>Chordata</taxon>
        <taxon>Craniata</taxon>
        <taxon>Vertebrata</taxon>
        <taxon>Euteleostomi</taxon>
        <taxon>Lepidosauria</taxon>
        <taxon>Squamata</taxon>
        <taxon>Bifurcata</taxon>
        <taxon>Unidentata</taxon>
        <taxon>Episquamata</taxon>
        <taxon>Toxicofera</taxon>
        <taxon>Serpentes</taxon>
        <taxon>Colubroidea</taxon>
        <taxon>Elapidae</taxon>
        <taxon>Hydrophiinae</taxon>
        <taxon>Pseudonaja</taxon>
    </lineage>
</organism>
<evidence type="ECO:0000256" key="7">
    <source>
        <dbReference type="ARBA" id="ARBA00023242"/>
    </source>
</evidence>
<dbReference type="GO" id="GO:0007059">
    <property type="term" value="P:chromosome segregation"/>
    <property type="evidence" value="ECO:0007669"/>
    <property type="project" value="TreeGrafter"/>
</dbReference>
<proteinExistence type="predicted"/>
<evidence type="ECO:0000313" key="10">
    <source>
        <dbReference type="Ensembl" id="ENSPTXP00000023623.1"/>
    </source>
</evidence>
<evidence type="ECO:0008006" key="12">
    <source>
        <dbReference type="Google" id="ProtNLM"/>
    </source>
</evidence>
<dbReference type="PANTHER" id="PTHR15459:SF3">
    <property type="entry name" value="POLYAMINE-MODULATED FACTOR 1"/>
    <property type="match status" value="1"/>
</dbReference>
<dbReference type="GO" id="GO:0051301">
    <property type="term" value="P:cell division"/>
    <property type="evidence" value="ECO:0007669"/>
    <property type="project" value="UniProtKB-KW"/>
</dbReference>
<keyword evidence="11" id="KW-1185">Reference proteome</keyword>